<gene>
    <name evidence="1" type="ORF">VF08_03395</name>
</gene>
<dbReference type="EMBL" id="LAHD01000005">
    <property type="protein sequence ID" value="PHK06790.1"/>
    <property type="molecule type" value="Genomic_DNA"/>
</dbReference>
<organism evidence="1 2">
    <name type="scientific">Nostoc linckia z8</name>
    <dbReference type="NCBI Taxonomy" id="1628746"/>
    <lineage>
        <taxon>Bacteria</taxon>
        <taxon>Bacillati</taxon>
        <taxon>Cyanobacteriota</taxon>
        <taxon>Cyanophyceae</taxon>
        <taxon>Nostocales</taxon>
        <taxon>Nostocaceae</taxon>
        <taxon>Nostoc</taxon>
    </lineage>
</organism>
<evidence type="ECO:0000313" key="2">
    <source>
        <dbReference type="Proteomes" id="UP000222310"/>
    </source>
</evidence>
<dbReference type="Proteomes" id="UP000222310">
    <property type="component" value="Unassembled WGS sequence"/>
</dbReference>
<protein>
    <submittedName>
        <fullName evidence="1">Uncharacterized protein</fullName>
    </submittedName>
</protein>
<reference evidence="1 2" key="1">
    <citation type="submission" date="2015-02" db="EMBL/GenBank/DDBJ databases">
        <title>Nostoc linckia genome annotation.</title>
        <authorList>
            <person name="Zhou Z."/>
        </authorList>
    </citation>
    <scope>NUCLEOTIDE SEQUENCE [LARGE SCALE GENOMIC DNA]</scope>
    <source>
        <strain evidence="2">z8</strain>
    </source>
</reference>
<sequence length="98" mass="11049">MPRKYNPKYTHWLNPNSTKLSACGVPTGVEEISQVTCPKCLKVIQKRSHLATLPKTLYEAAISAVGTNLPTWDEMPKDFRHRYTQLVVSGIESVFTKT</sequence>
<accession>A0A9Q5ZG45</accession>
<dbReference type="GeneID" id="57094351"/>
<name>A0A9Q5ZG45_NOSLI</name>
<dbReference type="AlphaFoldDB" id="A0A9Q5ZG45"/>
<dbReference type="RefSeq" id="WP_099066576.1">
    <property type="nucleotide sequence ID" value="NZ_LAHD01000005.1"/>
</dbReference>
<comment type="caution">
    <text evidence="1">The sequence shown here is derived from an EMBL/GenBank/DDBJ whole genome shotgun (WGS) entry which is preliminary data.</text>
</comment>
<proteinExistence type="predicted"/>
<evidence type="ECO:0000313" key="1">
    <source>
        <dbReference type="EMBL" id="PHK06790.1"/>
    </source>
</evidence>